<protein>
    <submittedName>
        <fullName evidence="1">Uncharacterized protein</fullName>
    </submittedName>
</protein>
<proteinExistence type="predicted"/>
<organism evidence="1 2">
    <name type="scientific">Candidatus Magnetoglobus multicellularis str. Araruama</name>
    <dbReference type="NCBI Taxonomy" id="890399"/>
    <lineage>
        <taxon>Bacteria</taxon>
        <taxon>Pseudomonadati</taxon>
        <taxon>Thermodesulfobacteriota</taxon>
        <taxon>Desulfobacteria</taxon>
        <taxon>Desulfobacterales</taxon>
        <taxon>Desulfobacteraceae</taxon>
        <taxon>Candidatus Magnetoglobus</taxon>
    </lineage>
</organism>
<evidence type="ECO:0000313" key="2">
    <source>
        <dbReference type="Proteomes" id="UP000189670"/>
    </source>
</evidence>
<evidence type="ECO:0000313" key="1">
    <source>
        <dbReference type="EMBL" id="ETR70588.1"/>
    </source>
</evidence>
<comment type="caution">
    <text evidence="1">The sequence shown here is derived from an EMBL/GenBank/DDBJ whole genome shotgun (WGS) entry which is preliminary data.</text>
</comment>
<reference evidence="2" key="1">
    <citation type="submission" date="2012-11" db="EMBL/GenBank/DDBJ databases">
        <authorList>
            <person name="Lucero-Rivera Y.E."/>
            <person name="Tovar-Ramirez D."/>
        </authorList>
    </citation>
    <scope>NUCLEOTIDE SEQUENCE [LARGE SCALE GENOMIC DNA]</scope>
    <source>
        <strain evidence="2">Araruama</strain>
    </source>
</reference>
<gene>
    <name evidence="1" type="ORF">OMM_08711</name>
</gene>
<dbReference type="AlphaFoldDB" id="A0A1V1P718"/>
<dbReference type="EMBL" id="ATBP01000400">
    <property type="protein sequence ID" value="ETR70588.1"/>
    <property type="molecule type" value="Genomic_DNA"/>
</dbReference>
<accession>A0A1V1P718</accession>
<name>A0A1V1P718_9BACT</name>
<sequence>MFENSDLVFKHSPDDGMDYYHNYDLVINWLSQAFKGQTLKVLGIDTAPIKRVCSFKPVEIAVNTGVIDVVFEDKNEKAYHLEEQRNMAESDLY</sequence>
<dbReference type="Proteomes" id="UP000189670">
    <property type="component" value="Unassembled WGS sequence"/>
</dbReference>